<name>A0ABN9SBF1_9DINO</name>
<dbReference type="EMBL" id="CAUYUJ010010408">
    <property type="protein sequence ID" value="CAK0829294.1"/>
    <property type="molecule type" value="Genomic_DNA"/>
</dbReference>
<feature type="compositionally biased region" description="Low complexity" evidence="1">
    <location>
        <begin position="10"/>
        <end position="19"/>
    </location>
</feature>
<feature type="compositionally biased region" description="Basic residues" evidence="1">
    <location>
        <begin position="67"/>
        <end position="81"/>
    </location>
</feature>
<feature type="non-terminal residue" evidence="2">
    <location>
        <position position="1"/>
    </location>
</feature>
<reference evidence="2" key="1">
    <citation type="submission" date="2023-10" db="EMBL/GenBank/DDBJ databases">
        <authorList>
            <person name="Chen Y."/>
            <person name="Shah S."/>
            <person name="Dougan E. K."/>
            <person name="Thang M."/>
            <person name="Chan C."/>
        </authorList>
    </citation>
    <scope>NUCLEOTIDE SEQUENCE [LARGE SCALE GENOMIC DNA]</scope>
</reference>
<feature type="region of interest" description="Disordered" evidence="1">
    <location>
        <begin position="1"/>
        <end position="158"/>
    </location>
</feature>
<feature type="compositionally biased region" description="Basic residues" evidence="1">
    <location>
        <begin position="89"/>
        <end position="105"/>
    </location>
</feature>
<feature type="non-terminal residue" evidence="2">
    <location>
        <position position="158"/>
    </location>
</feature>
<proteinExistence type="predicted"/>
<accession>A0ABN9SBF1</accession>
<keyword evidence="3" id="KW-1185">Reference proteome</keyword>
<sequence length="158" mass="17106">QQLLRRPDGAAAASACEGPAPRRPGGGRGEQLVEREAVRADPASAARGRWRGRPGRGRGVVLPHQVPRGRHAREVRHRRGHGGLGDRAAHRHRGRRDRREHRHGLHCSGFHWHLAGPGGGREAAAYGREDDPLLRPGAGRDVSHAAPEPRPAAGLLPR</sequence>
<evidence type="ECO:0000313" key="3">
    <source>
        <dbReference type="Proteomes" id="UP001189429"/>
    </source>
</evidence>
<evidence type="ECO:0000256" key="1">
    <source>
        <dbReference type="SAM" id="MobiDB-lite"/>
    </source>
</evidence>
<dbReference type="Proteomes" id="UP001189429">
    <property type="component" value="Unassembled WGS sequence"/>
</dbReference>
<gene>
    <name evidence="2" type="ORF">PCOR1329_LOCUS28288</name>
</gene>
<evidence type="ECO:0000313" key="2">
    <source>
        <dbReference type="EMBL" id="CAK0829294.1"/>
    </source>
</evidence>
<organism evidence="2 3">
    <name type="scientific">Prorocentrum cordatum</name>
    <dbReference type="NCBI Taxonomy" id="2364126"/>
    <lineage>
        <taxon>Eukaryota</taxon>
        <taxon>Sar</taxon>
        <taxon>Alveolata</taxon>
        <taxon>Dinophyceae</taxon>
        <taxon>Prorocentrales</taxon>
        <taxon>Prorocentraceae</taxon>
        <taxon>Prorocentrum</taxon>
    </lineage>
</organism>
<comment type="caution">
    <text evidence="2">The sequence shown here is derived from an EMBL/GenBank/DDBJ whole genome shotgun (WGS) entry which is preliminary data.</text>
</comment>
<protein>
    <submittedName>
        <fullName evidence="2">Uncharacterized protein</fullName>
    </submittedName>
</protein>